<feature type="non-terminal residue" evidence="1">
    <location>
        <position position="1"/>
    </location>
</feature>
<organism evidence="1 2">
    <name type="scientific">Lentinula raphanica</name>
    <dbReference type="NCBI Taxonomy" id="153919"/>
    <lineage>
        <taxon>Eukaryota</taxon>
        <taxon>Fungi</taxon>
        <taxon>Dikarya</taxon>
        <taxon>Basidiomycota</taxon>
        <taxon>Agaricomycotina</taxon>
        <taxon>Agaricomycetes</taxon>
        <taxon>Agaricomycetidae</taxon>
        <taxon>Agaricales</taxon>
        <taxon>Marasmiineae</taxon>
        <taxon>Omphalotaceae</taxon>
        <taxon>Lentinula</taxon>
    </lineage>
</organism>
<name>A0AA38NXQ5_9AGAR</name>
<protein>
    <submittedName>
        <fullName evidence="1">Uncharacterized protein</fullName>
    </submittedName>
</protein>
<dbReference type="AlphaFoldDB" id="A0AA38NXQ5"/>
<dbReference type="Proteomes" id="UP001163846">
    <property type="component" value="Unassembled WGS sequence"/>
</dbReference>
<proteinExistence type="predicted"/>
<reference evidence="1" key="1">
    <citation type="submission" date="2022-08" db="EMBL/GenBank/DDBJ databases">
        <authorList>
            <consortium name="DOE Joint Genome Institute"/>
            <person name="Min B."/>
            <person name="Riley R."/>
            <person name="Sierra-Patev S."/>
            <person name="Naranjo-Ortiz M."/>
            <person name="Looney B."/>
            <person name="Konkel Z."/>
            <person name="Slot J.C."/>
            <person name="Sakamoto Y."/>
            <person name="Steenwyk J.L."/>
            <person name="Rokas A."/>
            <person name="Carro J."/>
            <person name="Camarero S."/>
            <person name="Ferreira P."/>
            <person name="Molpeceres G."/>
            <person name="Ruiz-Duenas F.J."/>
            <person name="Serrano A."/>
            <person name="Henrissat B."/>
            <person name="Drula E."/>
            <person name="Hughes K.W."/>
            <person name="Mata J.L."/>
            <person name="Ishikawa N.K."/>
            <person name="Vargas-Isla R."/>
            <person name="Ushijima S."/>
            <person name="Smith C.A."/>
            <person name="Ahrendt S."/>
            <person name="Andreopoulos W."/>
            <person name="He G."/>
            <person name="Labutti K."/>
            <person name="Lipzen A."/>
            <person name="Ng V."/>
            <person name="Sandor L."/>
            <person name="Barry K."/>
            <person name="Martinez A.T."/>
            <person name="Xiao Y."/>
            <person name="Gibbons J.G."/>
            <person name="Terashima K."/>
            <person name="Hibbett D.S."/>
            <person name="Grigoriev I.V."/>
        </authorList>
    </citation>
    <scope>NUCLEOTIDE SEQUENCE</scope>
    <source>
        <strain evidence="1">TFB9207</strain>
    </source>
</reference>
<feature type="non-terminal residue" evidence="1">
    <location>
        <position position="58"/>
    </location>
</feature>
<accession>A0AA38NXQ5</accession>
<evidence type="ECO:0000313" key="1">
    <source>
        <dbReference type="EMBL" id="KAJ3832480.1"/>
    </source>
</evidence>
<comment type="caution">
    <text evidence="1">The sequence shown here is derived from an EMBL/GenBank/DDBJ whole genome shotgun (WGS) entry which is preliminary data.</text>
</comment>
<sequence length="58" mass="6421">FEIIGKGMARKTLYEGDKEITLTFENALHAPNITSDLISIGRLDQLGYHILFGNGEAK</sequence>
<gene>
    <name evidence="1" type="ORF">F5878DRAFT_504337</name>
</gene>
<evidence type="ECO:0000313" key="2">
    <source>
        <dbReference type="Proteomes" id="UP001163846"/>
    </source>
</evidence>
<dbReference type="EMBL" id="MU806947">
    <property type="protein sequence ID" value="KAJ3832480.1"/>
    <property type="molecule type" value="Genomic_DNA"/>
</dbReference>
<keyword evidence="2" id="KW-1185">Reference proteome</keyword>